<organism evidence="9 10">
    <name type="scientific">Kutzneria albida DSM 43870</name>
    <dbReference type="NCBI Taxonomy" id="1449976"/>
    <lineage>
        <taxon>Bacteria</taxon>
        <taxon>Bacillati</taxon>
        <taxon>Actinomycetota</taxon>
        <taxon>Actinomycetes</taxon>
        <taxon>Pseudonocardiales</taxon>
        <taxon>Pseudonocardiaceae</taxon>
        <taxon>Kutzneria</taxon>
    </lineage>
</organism>
<evidence type="ECO:0000256" key="7">
    <source>
        <dbReference type="ARBA" id="ARBA00038093"/>
    </source>
</evidence>
<dbReference type="STRING" id="1449976.KALB_1593"/>
<dbReference type="HOGENOM" id="CLU_137728_0_0_11"/>
<keyword evidence="2" id="KW-1277">Toxin-antitoxin system</keyword>
<dbReference type="PANTHER" id="PTHR33653">
    <property type="entry name" value="RIBONUCLEASE VAPC2"/>
    <property type="match status" value="1"/>
</dbReference>
<dbReference type="PATRIC" id="fig|1449976.3.peg.1593"/>
<proteinExistence type="inferred from homology"/>
<dbReference type="KEGG" id="kal:KALB_1593"/>
<dbReference type="GO" id="GO:0016787">
    <property type="term" value="F:hydrolase activity"/>
    <property type="evidence" value="ECO:0007669"/>
    <property type="project" value="UniProtKB-KW"/>
</dbReference>
<protein>
    <recommendedName>
        <fullName evidence="8">PIN domain-containing protein</fullName>
    </recommendedName>
</protein>
<dbReference type="Gene3D" id="3.40.50.1010">
    <property type="entry name" value="5'-nuclease"/>
    <property type="match status" value="1"/>
</dbReference>
<dbReference type="InterPro" id="IPR002716">
    <property type="entry name" value="PIN_dom"/>
</dbReference>
<evidence type="ECO:0000256" key="3">
    <source>
        <dbReference type="ARBA" id="ARBA00022722"/>
    </source>
</evidence>
<comment type="cofactor">
    <cofactor evidence="1">
        <name>Mg(2+)</name>
        <dbReference type="ChEBI" id="CHEBI:18420"/>
    </cofactor>
</comment>
<evidence type="ECO:0000256" key="6">
    <source>
        <dbReference type="ARBA" id="ARBA00022842"/>
    </source>
</evidence>
<name>W5W2E2_9PSEU</name>
<keyword evidence="6" id="KW-0460">Magnesium</keyword>
<dbReference type="Proteomes" id="UP000019225">
    <property type="component" value="Chromosome"/>
</dbReference>
<comment type="similarity">
    <text evidence="7">Belongs to the PINc/VapC protein family.</text>
</comment>
<evidence type="ECO:0000256" key="1">
    <source>
        <dbReference type="ARBA" id="ARBA00001946"/>
    </source>
</evidence>
<dbReference type="AlphaFoldDB" id="W5W2E2"/>
<dbReference type="SUPFAM" id="SSF88723">
    <property type="entry name" value="PIN domain-like"/>
    <property type="match status" value="1"/>
</dbReference>
<dbReference type="PANTHER" id="PTHR33653:SF1">
    <property type="entry name" value="RIBONUCLEASE VAPC2"/>
    <property type="match status" value="1"/>
</dbReference>
<dbReference type="GO" id="GO:0046872">
    <property type="term" value="F:metal ion binding"/>
    <property type="evidence" value="ECO:0007669"/>
    <property type="project" value="UniProtKB-KW"/>
</dbReference>
<keyword evidence="4" id="KW-0479">Metal-binding</keyword>
<evidence type="ECO:0000256" key="5">
    <source>
        <dbReference type="ARBA" id="ARBA00022801"/>
    </source>
</evidence>
<evidence type="ECO:0000259" key="8">
    <source>
        <dbReference type="Pfam" id="PF01850"/>
    </source>
</evidence>
<keyword evidence="3" id="KW-0540">Nuclease</keyword>
<gene>
    <name evidence="9" type="ORF">KALB_1593</name>
</gene>
<dbReference type="InterPro" id="IPR029060">
    <property type="entry name" value="PIN-like_dom_sf"/>
</dbReference>
<accession>W5W2E2</accession>
<keyword evidence="10" id="KW-1185">Reference proteome</keyword>
<evidence type="ECO:0000256" key="4">
    <source>
        <dbReference type="ARBA" id="ARBA00022723"/>
    </source>
</evidence>
<sequence length="141" mass="15860">MVSERQSGTLVASNVILDLLTKDPQWCAWSFQQIEEAADRGPLLINHVVYAEVSVRFTRMEDVEEALEPTLFLRASLPWTAAFLAGKCFRDYRNRGGTKTSPLPDFFIGAHAAVMGLPLLTRDAPRYRTYFPTVQLITPEA</sequence>
<feature type="domain" description="PIN" evidence="8">
    <location>
        <begin position="13"/>
        <end position="124"/>
    </location>
</feature>
<dbReference type="GO" id="GO:0004518">
    <property type="term" value="F:nuclease activity"/>
    <property type="evidence" value="ECO:0007669"/>
    <property type="project" value="UniProtKB-KW"/>
</dbReference>
<keyword evidence="5" id="KW-0378">Hydrolase</keyword>
<evidence type="ECO:0000256" key="2">
    <source>
        <dbReference type="ARBA" id="ARBA00022649"/>
    </source>
</evidence>
<dbReference type="Pfam" id="PF01850">
    <property type="entry name" value="PIN"/>
    <property type="match status" value="1"/>
</dbReference>
<evidence type="ECO:0000313" key="10">
    <source>
        <dbReference type="Proteomes" id="UP000019225"/>
    </source>
</evidence>
<dbReference type="eggNOG" id="COG1487">
    <property type="taxonomic scope" value="Bacteria"/>
</dbReference>
<evidence type="ECO:0000313" key="9">
    <source>
        <dbReference type="EMBL" id="AHH94965.1"/>
    </source>
</evidence>
<dbReference type="EMBL" id="CP007155">
    <property type="protein sequence ID" value="AHH94965.1"/>
    <property type="molecule type" value="Genomic_DNA"/>
</dbReference>
<dbReference type="InterPro" id="IPR050556">
    <property type="entry name" value="Type_II_TA_system_RNase"/>
</dbReference>
<reference evidence="9 10" key="1">
    <citation type="journal article" date="2014" name="BMC Genomics">
        <title>Complete genome sequence of producer of the glycopeptide antibiotic Aculeximycin Kutzneria albida DSM 43870T, a representative of minor genus of Pseudonocardiaceae.</title>
        <authorList>
            <person name="Rebets Y."/>
            <person name="Tokovenko B."/>
            <person name="Lushchyk I."/>
            <person name="Ruckert C."/>
            <person name="Zaburannyi N."/>
            <person name="Bechthold A."/>
            <person name="Kalinowski J."/>
            <person name="Luzhetskyy A."/>
        </authorList>
    </citation>
    <scope>NUCLEOTIDE SEQUENCE [LARGE SCALE GENOMIC DNA]</scope>
    <source>
        <strain evidence="9">DSM 43870</strain>
    </source>
</reference>